<dbReference type="EMBL" id="OY731406">
    <property type="protein sequence ID" value="CAJ1975420.1"/>
    <property type="molecule type" value="Genomic_DNA"/>
</dbReference>
<feature type="compositionally biased region" description="Polar residues" evidence="1">
    <location>
        <begin position="70"/>
        <end position="82"/>
    </location>
</feature>
<feature type="region of interest" description="Disordered" evidence="1">
    <location>
        <begin position="1"/>
        <end position="105"/>
    </location>
</feature>
<feature type="compositionally biased region" description="Polar residues" evidence="1">
    <location>
        <begin position="1"/>
        <end position="26"/>
    </location>
</feature>
<accession>A0AA86T7N3</accession>
<sequence length="209" mass="22762">MSVSTSPRKVNQGVSSRASEMHQTGKTAIVKSLSEDEVIRLSSGRPSCTLPTIRKASVGSKNDSSSVSSLIPNSNPRDSSTKVLGKHPRNDEIHNKPMTSKHASCSLSSKGVEIGPTKECTGENQQPLGGVIIDKNVQIHYPGKEQPTNRASFEALSTRKSFTFPVLNMFYVRCMLPMCNMGSPLLRRLSDDSRIGLELLADSLSWFVV</sequence>
<feature type="compositionally biased region" description="Low complexity" evidence="1">
    <location>
        <begin position="57"/>
        <end position="69"/>
    </location>
</feature>
<evidence type="ECO:0000313" key="2">
    <source>
        <dbReference type="EMBL" id="CAJ1975420.1"/>
    </source>
</evidence>
<dbReference type="Gramene" id="rna-AYBTSS11_LOCUS27535">
    <property type="protein sequence ID" value="CAJ1975420.1"/>
    <property type="gene ID" value="gene-AYBTSS11_LOCUS27535"/>
</dbReference>
<keyword evidence="3" id="KW-1185">Reference proteome</keyword>
<gene>
    <name evidence="2" type="ORF">AYBTSS11_LOCUS27535</name>
</gene>
<reference evidence="2" key="1">
    <citation type="submission" date="2023-10" db="EMBL/GenBank/DDBJ databases">
        <authorList>
            <person name="Domelevo Entfellner J.-B."/>
        </authorList>
    </citation>
    <scope>NUCLEOTIDE SEQUENCE</scope>
</reference>
<evidence type="ECO:0000313" key="3">
    <source>
        <dbReference type="Proteomes" id="UP001189624"/>
    </source>
</evidence>
<evidence type="ECO:0000256" key="1">
    <source>
        <dbReference type="SAM" id="MobiDB-lite"/>
    </source>
</evidence>
<name>A0AA86T7N3_9FABA</name>
<dbReference type="Proteomes" id="UP001189624">
    <property type="component" value="Chromosome 9"/>
</dbReference>
<proteinExistence type="predicted"/>
<dbReference type="AlphaFoldDB" id="A0AA86T7N3"/>
<organism evidence="2 3">
    <name type="scientific">Sphenostylis stenocarpa</name>
    <dbReference type="NCBI Taxonomy" id="92480"/>
    <lineage>
        <taxon>Eukaryota</taxon>
        <taxon>Viridiplantae</taxon>
        <taxon>Streptophyta</taxon>
        <taxon>Embryophyta</taxon>
        <taxon>Tracheophyta</taxon>
        <taxon>Spermatophyta</taxon>
        <taxon>Magnoliopsida</taxon>
        <taxon>eudicotyledons</taxon>
        <taxon>Gunneridae</taxon>
        <taxon>Pentapetalae</taxon>
        <taxon>rosids</taxon>
        <taxon>fabids</taxon>
        <taxon>Fabales</taxon>
        <taxon>Fabaceae</taxon>
        <taxon>Papilionoideae</taxon>
        <taxon>50 kb inversion clade</taxon>
        <taxon>NPAAA clade</taxon>
        <taxon>indigoferoid/millettioid clade</taxon>
        <taxon>Phaseoleae</taxon>
        <taxon>Sphenostylis</taxon>
    </lineage>
</organism>
<protein>
    <submittedName>
        <fullName evidence="2">Uncharacterized protein</fullName>
    </submittedName>
</protein>